<keyword evidence="3 5" id="KW-0949">S-adenosyl-L-methionine</keyword>
<evidence type="ECO:0000313" key="6">
    <source>
        <dbReference type="EMBL" id="KKT81702.1"/>
    </source>
</evidence>
<proteinExistence type="inferred from homology"/>
<evidence type="ECO:0000256" key="5">
    <source>
        <dbReference type="HAMAP-Rule" id="MF_00658"/>
    </source>
</evidence>
<dbReference type="PIRSF" id="PIRSF004505">
    <property type="entry name" value="MT_bac"/>
    <property type="match status" value="1"/>
</dbReference>
<evidence type="ECO:0000256" key="3">
    <source>
        <dbReference type="ARBA" id="ARBA00022691"/>
    </source>
</evidence>
<dbReference type="InterPro" id="IPR029028">
    <property type="entry name" value="Alpha/beta_knot_MTases"/>
</dbReference>
<dbReference type="AlphaFoldDB" id="A0A0G1MLN6"/>
<comment type="similarity">
    <text evidence="4 5">Belongs to the RNA methyltransferase RlmH family.</text>
</comment>
<comment type="function">
    <text evidence="5">Specifically methylates the pseudouridine at position 1915 (m3Psi1915) in 23S rRNA.</text>
</comment>
<dbReference type="SUPFAM" id="SSF75217">
    <property type="entry name" value="alpha/beta knot"/>
    <property type="match status" value="1"/>
</dbReference>
<reference evidence="6 7" key="1">
    <citation type="journal article" date="2015" name="Nature">
        <title>rRNA introns, odd ribosomes, and small enigmatic genomes across a large radiation of phyla.</title>
        <authorList>
            <person name="Brown C.T."/>
            <person name="Hug L.A."/>
            <person name="Thomas B.C."/>
            <person name="Sharon I."/>
            <person name="Castelle C.J."/>
            <person name="Singh A."/>
            <person name="Wilkins M.J."/>
            <person name="Williams K.H."/>
            <person name="Banfield J.F."/>
        </authorList>
    </citation>
    <scope>NUCLEOTIDE SEQUENCE [LARGE SCALE GENOMIC DNA]</scope>
</reference>
<comment type="catalytic activity">
    <reaction evidence="5">
        <text>pseudouridine(1915) in 23S rRNA + S-adenosyl-L-methionine = N(3)-methylpseudouridine(1915) in 23S rRNA + S-adenosyl-L-homocysteine + H(+)</text>
        <dbReference type="Rhea" id="RHEA:42752"/>
        <dbReference type="Rhea" id="RHEA-COMP:10221"/>
        <dbReference type="Rhea" id="RHEA-COMP:10222"/>
        <dbReference type="ChEBI" id="CHEBI:15378"/>
        <dbReference type="ChEBI" id="CHEBI:57856"/>
        <dbReference type="ChEBI" id="CHEBI:59789"/>
        <dbReference type="ChEBI" id="CHEBI:65314"/>
        <dbReference type="ChEBI" id="CHEBI:74486"/>
        <dbReference type="EC" id="2.1.1.177"/>
    </reaction>
</comment>
<dbReference type="Gene3D" id="3.40.1280.10">
    <property type="match status" value="1"/>
</dbReference>
<keyword evidence="5" id="KW-0963">Cytoplasm</keyword>
<comment type="subunit">
    <text evidence="5">Homodimer.</text>
</comment>
<evidence type="ECO:0000256" key="2">
    <source>
        <dbReference type="ARBA" id="ARBA00022679"/>
    </source>
</evidence>
<dbReference type="GO" id="GO:0070038">
    <property type="term" value="F:rRNA (pseudouridine-N3-)-methyltransferase activity"/>
    <property type="evidence" value="ECO:0007669"/>
    <property type="project" value="UniProtKB-UniRule"/>
</dbReference>
<feature type="binding site" evidence="5">
    <location>
        <begin position="123"/>
        <end position="128"/>
    </location>
    <ligand>
        <name>S-adenosyl-L-methionine</name>
        <dbReference type="ChEBI" id="CHEBI:59789"/>
    </ligand>
</feature>
<dbReference type="HAMAP" id="MF_00658">
    <property type="entry name" value="23SrRNA_methyltr_H"/>
    <property type="match status" value="1"/>
</dbReference>
<dbReference type="InterPro" id="IPR003742">
    <property type="entry name" value="RlmH-like"/>
</dbReference>
<keyword evidence="5" id="KW-0698">rRNA processing</keyword>
<dbReference type="InterPro" id="IPR029026">
    <property type="entry name" value="tRNA_m1G_MTases_N"/>
</dbReference>
<organism evidence="6 7">
    <name type="scientific">Candidatus Azambacteria bacterium GW2011_GWA1_44_9</name>
    <dbReference type="NCBI Taxonomy" id="1618610"/>
    <lineage>
        <taxon>Bacteria</taxon>
        <taxon>Candidatus Azamiibacteriota</taxon>
    </lineage>
</organism>
<dbReference type="PANTHER" id="PTHR33603:SF1">
    <property type="entry name" value="RIBOSOMAL RNA LARGE SUBUNIT METHYLTRANSFERASE H"/>
    <property type="match status" value="1"/>
</dbReference>
<feature type="binding site" evidence="5">
    <location>
        <position position="76"/>
    </location>
    <ligand>
        <name>S-adenosyl-L-methionine</name>
        <dbReference type="ChEBI" id="CHEBI:59789"/>
    </ligand>
</feature>
<accession>A0A0G1MLN6</accession>
<dbReference type="CDD" id="cd18081">
    <property type="entry name" value="RlmH-like"/>
    <property type="match status" value="1"/>
</dbReference>
<sequence>MWNITIVAIGKVKEAYFRDAIEEYAKRLGPYVKLSFQELKPEPFYGASDKMKAKKLEGERLSAFLEKRPESHVVILDEHGKKYSSITFAKHLEKISQPIIFVIGGSLGIDEPILKQYKNSISLSDMTFPHEMARMVLVEQIYRAVTILKEKEYHH</sequence>
<dbReference type="EMBL" id="LCJQ01000006">
    <property type="protein sequence ID" value="KKT81702.1"/>
    <property type="molecule type" value="Genomic_DNA"/>
</dbReference>
<dbReference type="EC" id="2.1.1.177" evidence="5"/>
<comment type="caution">
    <text evidence="6">The sequence shown here is derived from an EMBL/GenBank/DDBJ whole genome shotgun (WGS) entry which is preliminary data.</text>
</comment>
<dbReference type="GO" id="GO:0005737">
    <property type="term" value="C:cytoplasm"/>
    <property type="evidence" value="ECO:0007669"/>
    <property type="project" value="UniProtKB-SubCell"/>
</dbReference>
<dbReference type="PATRIC" id="fig|1618610.3.peg.331"/>
<dbReference type="Proteomes" id="UP000034595">
    <property type="component" value="Unassembled WGS sequence"/>
</dbReference>
<evidence type="ECO:0000256" key="4">
    <source>
        <dbReference type="ARBA" id="ARBA00038303"/>
    </source>
</evidence>
<comment type="subcellular location">
    <subcellularLocation>
        <location evidence="5">Cytoplasm</location>
    </subcellularLocation>
</comment>
<keyword evidence="2 5" id="KW-0808">Transferase</keyword>
<gene>
    <name evidence="5" type="primary">rlmH</name>
    <name evidence="6" type="ORF">UW78_C0006G0067</name>
</gene>
<protein>
    <recommendedName>
        <fullName evidence="5">Ribosomal RNA large subunit methyltransferase H</fullName>
        <ecNumber evidence="5">2.1.1.177</ecNumber>
    </recommendedName>
    <alternativeName>
        <fullName evidence="5">23S rRNA (pseudouridine1915-N3)-methyltransferase</fullName>
    </alternativeName>
    <alternativeName>
        <fullName evidence="5">23S rRNA m3Psi1915 methyltransferase</fullName>
    </alternativeName>
    <alternativeName>
        <fullName evidence="5">rRNA (pseudouridine-N3-)-methyltransferase RlmH</fullName>
    </alternativeName>
</protein>
<evidence type="ECO:0000313" key="7">
    <source>
        <dbReference type="Proteomes" id="UP000034595"/>
    </source>
</evidence>
<keyword evidence="1 5" id="KW-0489">Methyltransferase</keyword>
<dbReference type="Pfam" id="PF02590">
    <property type="entry name" value="SPOUT_MTase"/>
    <property type="match status" value="1"/>
</dbReference>
<name>A0A0G1MLN6_9BACT</name>
<feature type="binding site" evidence="5">
    <location>
        <position position="104"/>
    </location>
    <ligand>
        <name>S-adenosyl-L-methionine</name>
        <dbReference type="ChEBI" id="CHEBI:59789"/>
    </ligand>
</feature>
<evidence type="ECO:0000256" key="1">
    <source>
        <dbReference type="ARBA" id="ARBA00022603"/>
    </source>
</evidence>
<dbReference type="PANTHER" id="PTHR33603">
    <property type="entry name" value="METHYLTRANSFERASE"/>
    <property type="match status" value="1"/>
</dbReference>